<dbReference type="Proteomes" id="UP000700334">
    <property type="component" value="Unassembled WGS sequence"/>
</dbReference>
<name>A0A8J6A2U9_GALPY</name>
<dbReference type="InterPro" id="IPR032675">
    <property type="entry name" value="LRR_dom_sf"/>
</dbReference>
<protein>
    <submittedName>
        <fullName evidence="6">Protein zer-1</fullName>
    </submittedName>
</protein>
<keyword evidence="7" id="KW-1185">Reference proteome</keyword>
<dbReference type="Pfam" id="PF25013">
    <property type="entry name" value="LRR_Zer-1"/>
    <property type="match status" value="1"/>
</dbReference>
<dbReference type="InterPro" id="IPR011989">
    <property type="entry name" value="ARM-like"/>
</dbReference>
<dbReference type="Pfam" id="PF22964">
    <property type="entry name" value="ZER1-like_2nd"/>
    <property type="match status" value="2"/>
</dbReference>
<dbReference type="AlphaFoldDB" id="A0A8J6A2U9"/>
<organism evidence="6 7">
    <name type="scientific">Galemys pyrenaicus</name>
    <name type="common">Iberian desman</name>
    <name type="synonym">Pyrenean desman</name>
    <dbReference type="NCBI Taxonomy" id="202257"/>
    <lineage>
        <taxon>Eukaryota</taxon>
        <taxon>Metazoa</taxon>
        <taxon>Chordata</taxon>
        <taxon>Craniata</taxon>
        <taxon>Vertebrata</taxon>
        <taxon>Euteleostomi</taxon>
        <taxon>Mammalia</taxon>
        <taxon>Eutheria</taxon>
        <taxon>Laurasiatheria</taxon>
        <taxon>Eulipotyphla</taxon>
        <taxon>Talpidae</taxon>
        <taxon>Galemys</taxon>
    </lineage>
</organism>
<accession>A0A8J6A2U9</accession>
<evidence type="ECO:0000313" key="6">
    <source>
        <dbReference type="EMBL" id="KAG8512803.1"/>
    </source>
</evidence>
<evidence type="ECO:0000259" key="5">
    <source>
        <dbReference type="Pfam" id="PF25013"/>
    </source>
</evidence>
<dbReference type="InterPro" id="IPR055142">
    <property type="entry name" value="ZER1-like_C"/>
</dbReference>
<dbReference type="InterPro" id="IPR016024">
    <property type="entry name" value="ARM-type_fold"/>
</dbReference>
<dbReference type="SUPFAM" id="SSF52047">
    <property type="entry name" value="RNI-like"/>
    <property type="match status" value="1"/>
</dbReference>
<feature type="region of interest" description="Disordered" evidence="3">
    <location>
        <begin position="1"/>
        <end position="24"/>
    </location>
</feature>
<keyword evidence="2" id="KW-0833">Ubl conjugation pathway</keyword>
<feature type="non-terminal residue" evidence="6">
    <location>
        <position position="1"/>
    </location>
</feature>
<dbReference type="GO" id="GO:0031462">
    <property type="term" value="C:Cul2-RING ubiquitin ligase complex"/>
    <property type="evidence" value="ECO:0007669"/>
    <property type="project" value="TreeGrafter"/>
</dbReference>
<feature type="domain" description="Protein zer-1 homolog-like C-terminal" evidence="4">
    <location>
        <begin position="420"/>
        <end position="557"/>
    </location>
</feature>
<evidence type="ECO:0000256" key="3">
    <source>
        <dbReference type="SAM" id="MobiDB-lite"/>
    </source>
</evidence>
<dbReference type="FunFam" id="3.80.10.10:FF:000160">
    <property type="entry name" value="Protein zer-1 homolog isoform X1"/>
    <property type="match status" value="1"/>
</dbReference>
<dbReference type="PANTHER" id="PTHR12904">
    <property type="match status" value="1"/>
</dbReference>
<dbReference type="OrthoDB" id="5783533at2759"/>
<dbReference type="InterPro" id="IPR051341">
    <property type="entry name" value="Zyg-11_UBL_adapter"/>
</dbReference>
<evidence type="ECO:0000259" key="4">
    <source>
        <dbReference type="Pfam" id="PF22964"/>
    </source>
</evidence>
<reference evidence="6" key="1">
    <citation type="journal article" date="2021" name="Evol. Appl.">
        <title>The genome of the Pyrenean desman and the effects of bottlenecks and inbreeding on the genomic landscape of an endangered species.</title>
        <authorList>
            <person name="Escoda L."/>
            <person name="Castresana J."/>
        </authorList>
    </citation>
    <scope>NUCLEOTIDE SEQUENCE</scope>
    <source>
        <strain evidence="6">IBE-C5619</strain>
    </source>
</reference>
<comment type="similarity">
    <text evidence="1">Belongs to the zyg-11 family.</text>
</comment>
<dbReference type="Gene3D" id="1.25.10.10">
    <property type="entry name" value="Leucine-rich Repeat Variant"/>
    <property type="match status" value="1"/>
</dbReference>
<dbReference type="PANTHER" id="PTHR12904:SF23">
    <property type="entry name" value="PROTEIN ZER-1 HOMOLOG"/>
    <property type="match status" value="1"/>
</dbReference>
<evidence type="ECO:0000313" key="7">
    <source>
        <dbReference type="Proteomes" id="UP000700334"/>
    </source>
</evidence>
<dbReference type="EMBL" id="JAGFMF010011785">
    <property type="protein sequence ID" value="KAG8512803.1"/>
    <property type="molecule type" value="Genomic_DNA"/>
</dbReference>
<dbReference type="FunFam" id="3.80.10.10:FF:000085">
    <property type="entry name" value="protein zer-1 homolog isoform X1"/>
    <property type="match status" value="1"/>
</dbReference>
<proteinExistence type="inferred from homology"/>
<dbReference type="SUPFAM" id="SSF48371">
    <property type="entry name" value="ARM repeat"/>
    <property type="match status" value="1"/>
</dbReference>
<feature type="domain" description="Zer-1-like leucine-rich repeats region" evidence="5">
    <location>
        <begin position="212"/>
        <end position="353"/>
    </location>
</feature>
<dbReference type="InterPro" id="IPR056845">
    <property type="entry name" value="LRR_Zer-1"/>
</dbReference>
<dbReference type="Gene3D" id="3.80.10.10">
    <property type="entry name" value="Ribonuclease Inhibitor"/>
    <property type="match status" value="2"/>
</dbReference>
<sequence>SRALTAAWDPGLERPPPASMASDTPESLTALCTDFCLRNLDGTLAYLLDKETRRLRPDIFLPSEICDRLVNEYVELVNAACNFEPHESFFSLFSDPRSTRLTRIHLREDLVQDQDLEAIRKQDLVELYLTNCEKLSAKSLQTLRSFSHTLVSLSLFGCANIFYEEENPGGCEDECLVNPTCQVLVKDFTFEGFSRLRFLNLGRMTDGVPVESLLRPLSSLAALDLSGIQTSDAAFLTQWKDSLVSLVLYNMDLSDDHIRVIVQLHKLRHLDISRDRLSSYYKFKLTRKALSLFVQKLGNLMSLDISGHTILENCSISKMDEEAGQTSTEPSKSSIMPFRALKRPLQFLGLFETSLCRLTHIPAYKVSGDKNEEQVLNAIEAYTEHRPEITSRAINLLFDIARIERCNQLLRALKLVITALKCHKYDKNIQVTGSAALFYLTNSEYRSEQSVKLRRQVIQVVLNGMESYQEVTVQRNCCLTLCNFSIPEELEFQYRRVNELLLSILNPTRQDESIQRIAVHLCNALVCQVDNDHKEAVGKMGFVVTMLKLIQKKLLDKTEFPEKQELHRNMLGLLGNVAEVKELRPQLMTSQFISVFSNLLESKADGIEVSYNACGVLSHIMFDGPEAWGICEPQREEVEERMWAAIQSWDINSRRNINYRSFEPILRLLPQGISPVSQHWATWALYNLVSVYSDKYCPLLIKEGGMPLLRDVTAMATARPETKEMAR</sequence>
<feature type="domain" description="Protein zer-1 homolog-like C-terminal" evidence="4">
    <location>
        <begin position="558"/>
        <end position="726"/>
    </location>
</feature>
<comment type="caution">
    <text evidence="6">The sequence shown here is derived from an EMBL/GenBank/DDBJ whole genome shotgun (WGS) entry which is preliminary data.</text>
</comment>
<evidence type="ECO:0000256" key="1">
    <source>
        <dbReference type="ARBA" id="ARBA00009420"/>
    </source>
</evidence>
<evidence type="ECO:0000256" key="2">
    <source>
        <dbReference type="ARBA" id="ARBA00022786"/>
    </source>
</evidence>
<gene>
    <name evidence="6" type="ORF">J0S82_007748</name>
</gene>